<evidence type="ECO:0000256" key="5">
    <source>
        <dbReference type="ARBA" id="ARBA00022723"/>
    </source>
</evidence>
<dbReference type="InterPro" id="IPR036396">
    <property type="entry name" value="Cyt_P450_sf"/>
</dbReference>
<protein>
    <recommendedName>
        <fullName evidence="13">Cytochrome P450</fullName>
    </recommendedName>
</protein>
<comment type="subcellular location">
    <subcellularLocation>
        <location evidence="1">Membrane</location>
        <topology evidence="1">Single-pass membrane protein</topology>
    </subcellularLocation>
</comment>
<dbReference type="SUPFAM" id="SSF48264">
    <property type="entry name" value="Cytochrome P450"/>
    <property type="match status" value="1"/>
</dbReference>
<keyword evidence="5" id="KW-0479">Metal-binding</keyword>
<evidence type="ECO:0000313" key="12">
    <source>
        <dbReference type="Proteomes" id="UP001164929"/>
    </source>
</evidence>
<reference evidence="11" key="1">
    <citation type="journal article" date="2023" name="Mol. Ecol. Resour.">
        <title>Chromosome-level genome assembly of a triploid poplar Populus alba 'Berolinensis'.</title>
        <authorList>
            <person name="Chen S."/>
            <person name="Yu Y."/>
            <person name="Wang X."/>
            <person name="Wang S."/>
            <person name="Zhang T."/>
            <person name="Zhou Y."/>
            <person name="He R."/>
            <person name="Meng N."/>
            <person name="Wang Y."/>
            <person name="Liu W."/>
            <person name="Liu Z."/>
            <person name="Liu J."/>
            <person name="Guo Q."/>
            <person name="Huang H."/>
            <person name="Sederoff R.R."/>
            <person name="Wang G."/>
            <person name="Qu G."/>
            <person name="Chen S."/>
        </authorList>
    </citation>
    <scope>NUCLEOTIDE SEQUENCE</scope>
    <source>
        <strain evidence="11">SC-2020</strain>
    </source>
</reference>
<comment type="caution">
    <text evidence="11">The sequence shown here is derived from an EMBL/GenBank/DDBJ whole genome shotgun (WGS) entry which is preliminary data.</text>
</comment>
<evidence type="ECO:0000256" key="1">
    <source>
        <dbReference type="ARBA" id="ARBA00004167"/>
    </source>
</evidence>
<evidence type="ECO:0000256" key="3">
    <source>
        <dbReference type="ARBA" id="ARBA00022617"/>
    </source>
</evidence>
<comment type="similarity">
    <text evidence="2">Belongs to the cytochrome P450 family.</text>
</comment>
<keyword evidence="8" id="KW-0408">Iron</keyword>
<evidence type="ECO:0000256" key="4">
    <source>
        <dbReference type="ARBA" id="ARBA00022692"/>
    </source>
</evidence>
<evidence type="ECO:0000256" key="7">
    <source>
        <dbReference type="ARBA" id="ARBA00023002"/>
    </source>
</evidence>
<dbReference type="PANTHER" id="PTHR24282">
    <property type="entry name" value="CYTOCHROME P450 FAMILY MEMBER"/>
    <property type="match status" value="1"/>
</dbReference>
<organism evidence="11 12">
    <name type="scientific">Populus alba x Populus x berolinensis</name>
    <dbReference type="NCBI Taxonomy" id="444605"/>
    <lineage>
        <taxon>Eukaryota</taxon>
        <taxon>Viridiplantae</taxon>
        <taxon>Streptophyta</taxon>
        <taxon>Embryophyta</taxon>
        <taxon>Tracheophyta</taxon>
        <taxon>Spermatophyta</taxon>
        <taxon>Magnoliopsida</taxon>
        <taxon>eudicotyledons</taxon>
        <taxon>Gunneridae</taxon>
        <taxon>Pentapetalae</taxon>
        <taxon>rosids</taxon>
        <taxon>fabids</taxon>
        <taxon>Malpighiales</taxon>
        <taxon>Salicaceae</taxon>
        <taxon>Saliceae</taxon>
        <taxon>Populus</taxon>
    </lineage>
</organism>
<dbReference type="GO" id="GO:0004497">
    <property type="term" value="F:monooxygenase activity"/>
    <property type="evidence" value="ECO:0007669"/>
    <property type="project" value="UniProtKB-KW"/>
</dbReference>
<dbReference type="EMBL" id="JAQIZT010000017">
    <property type="protein sequence ID" value="KAJ6958865.1"/>
    <property type="molecule type" value="Genomic_DNA"/>
</dbReference>
<name>A0AAD6LE46_9ROSI</name>
<dbReference type="GO" id="GO:0016705">
    <property type="term" value="F:oxidoreductase activity, acting on paired donors, with incorporation or reduction of molecular oxygen"/>
    <property type="evidence" value="ECO:0007669"/>
    <property type="project" value="InterPro"/>
</dbReference>
<evidence type="ECO:0000313" key="11">
    <source>
        <dbReference type="EMBL" id="KAJ6958865.1"/>
    </source>
</evidence>
<dbReference type="PANTHER" id="PTHR24282:SF270">
    <property type="entry name" value="CYTOCHROME P450 CYP749A22-LIKE"/>
    <property type="match status" value="1"/>
</dbReference>
<dbReference type="InterPro" id="IPR001128">
    <property type="entry name" value="Cyt_P450"/>
</dbReference>
<evidence type="ECO:0000256" key="6">
    <source>
        <dbReference type="ARBA" id="ARBA00022989"/>
    </source>
</evidence>
<dbReference type="GO" id="GO:0005506">
    <property type="term" value="F:iron ion binding"/>
    <property type="evidence" value="ECO:0007669"/>
    <property type="project" value="InterPro"/>
</dbReference>
<keyword evidence="4" id="KW-0812">Transmembrane</keyword>
<dbReference type="Proteomes" id="UP001164929">
    <property type="component" value="Chromosome 17"/>
</dbReference>
<dbReference type="InterPro" id="IPR050665">
    <property type="entry name" value="Cytochrome_P450_Monooxygen"/>
</dbReference>
<dbReference type="Gene3D" id="1.10.630.10">
    <property type="entry name" value="Cytochrome P450"/>
    <property type="match status" value="1"/>
</dbReference>
<dbReference type="AlphaFoldDB" id="A0AAD6LE46"/>
<evidence type="ECO:0000256" key="10">
    <source>
        <dbReference type="ARBA" id="ARBA00023136"/>
    </source>
</evidence>
<keyword evidence="6" id="KW-1133">Transmembrane helix</keyword>
<keyword evidence="7" id="KW-0560">Oxidoreductase</keyword>
<sequence length="141" mass="15883">MNANPSMLVGHETTRASLAWTFLLLAIYTDWQDKARKEVSMIINESRRLYCPAVQIARTVHKEVGLGKFILPASTEIVVPIGAVHHSPGIWGEDASHFKPERFADGVAKATTWLHFLHLEWGLGIVWGQTSQLLKQRLRSQ</sequence>
<keyword evidence="3" id="KW-0349">Heme</keyword>
<dbReference type="GO" id="GO:0020037">
    <property type="term" value="F:heme binding"/>
    <property type="evidence" value="ECO:0007669"/>
    <property type="project" value="InterPro"/>
</dbReference>
<keyword evidence="12" id="KW-1185">Reference proteome</keyword>
<evidence type="ECO:0000256" key="9">
    <source>
        <dbReference type="ARBA" id="ARBA00023033"/>
    </source>
</evidence>
<keyword evidence="10" id="KW-0472">Membrane</keyword>
<evidence type="ECO:0008006" key="13">
    <source>
        <dbReference type="Google" id="ProtNLM"/>
    </source>
</evidence>
<evidence type="ECO:0000256" key="2">
    <source>
        <dbReference type="ARBA" id="ARBA00010617"/>
    </source>
</evidence>
<proteinExistence type="inferred from homology"/>
<dbReference type="Pfam" id="PF00067">
    <property type="entry name" value="p450"/>
    <property type="match status" value="1"/>
</dbReference>
<keyword evidence="9" id="KW-0503">Monooxygenase</keyword>
<evidence type="ECO:0000256" key="8">
    <source>
        <dbReference type="ARBA" id="ARBA00023004"/>
    </source>
</evidence>
<accession>A0AAD6LE46</accession>
<gene>
    <name evidence="11" type="ORF">NC653_037205</name>
</gene>
<dbReference type="GO" id="GO:0016020">
    <property type="term" value="C:membrane"/>
    <property type="evidence" value="ECO:0007669"/>
    <property type="project" value="UniProtKB-SubCell"/>
</dbReference>